<dbReference type="Pfam" id="PF04397">
    <property type="entry name" value="LytTR"/>
    <property type="match status" value="1"/>
</dbReference>
<dbReference type="InterPro" id="IPR001789">
    <property type="entry name" value="Sig_transdc_resp-reg_receiver"/>
</dbReference>
<dbReference type="eggNOG" id="COG3279">
    <property type="taxonomic scope" value="Bacteria"/>
</dbReference>
<dbReference type="InterPro" id="IPR046947">
    <property type="entry name" value="LytR-like"/>
</dbReference>
<dbReference type="PANTHER" id="PTHR37299">
    <property type="entry name" value="TRANSCRIPTIONAL REGULATOR-RELATED"/>
    <property type="match status" value="1"/>
</dbReference>
<keyword evidence="1" id="KW-0597">Phosphoprotein</keyword>
<organism evidence="4 5">
    <name type="scientific">Leuconostoc pseudomesenteroides</name>
    <dbReference type="NCBI Taxonomy" id="33968"/>
    <lineage>
        <taxon>Bacteria</taxon>
        <taxon>Bacillati</taxon>
        <taxon>Bacillota</taxon>
        <taxon>Bacilli</taxon>
        <taxon>Lactobacillales</taxon>
        <taxon>Lactobacillaceae</taxon>
        <taxon>Leuconostoc</taxon>
    </lineage>
</organism>
<evidence type="ECO:0000313" key="5">
    <source>
        <dbReference type="Proteomes" id="UP000192288"/>
    </source>
</evidence>
<feature type="modified residue" description="4-aspartylphosphate" evidence="1">
    <location>
        <position position="54"/>
    </location>
</feature>
<dbReference type="Gene3D" id="3.40.50.2300">
    <property type="match status" value="1"/>
</dbReference>
<dbReference type="Proteomes" id="UP000192288">
    <property type="component" value="Unassembled WGS sequence"/>
</dbReference>
<dbReference type="PROSITE" id="PS50110">
    <property type="entry name" value="RESPONSE_REGULATORY"/>
    <property type="match status" value="1"/>
</dbReference>
<dbReference type="SMART" id="SM00850">
    <property type="entry name" value="LytTR"/>
    <property type="match status" value="1"/>
</dbReference>
<dbReference type="Pfam" id="PF00072">
    <property type="entry name" value="Response_reg"/>
    <property type="match status" value="1"/>
</dbReference>
<comment type="caution">
    <text evidence="4">The sequence shown here is derived from an EMBL/GenBank/DDBJ whole genome shotgun (WGS) entry which is preliminary data.</text>
</comment>
<dbReference type="AlphaFoldDB" id="A0A1X0VBQ1"/>
<dbReference type="PROSITE" id="PS50930">
    <property type="entry name" value="HTH_LYTTR"/>
    <property type="match status" value="1"/>
</dbReference>
<dbReference type="EMBL" id="MPLS01000057">
    <property type="protein sequence ID" value="ORI97064.1"/>
    <property type="molecule type" value="Genomic_DNA"/>
</dbReference>
<dbReference type="SMART" id="SM00448">
    <property type="entry name" value="REC"/>
    <property type="match status" value="1"/>
</dbReference>
<reference evidence="4 5" key="1">
    <citation type="journal article" date="2017" name="Front. Microbiol.">
        <title>Genomic Characterization of Dairy Associated Leuconostoc Species and Diversity of Leuconostocs in Undefined Mixed Mesophilic Starter Cultures.</title>
        <authorList>
            <person name="Frantzen C.A."/>
            <person name="Kot W."/>
            <person name="Pedersen T.B."/>
            <person name="Ardo Y.M."/>
            <person name="Broadbent J.R."/>
            <person name="Neve H."/>
            <person name="Hansen L.H."/>
            <person name="Dal Bello F."/>
            <person name="Ostlie H.M."/>
            <person name="Kleppen H.P."/>
            <person name="Vogensen F.K."/>
            <person name="Holo H."/>
        </authorList>
    </citation>
    <scope>NUCLEOTIDE SEQUENCE [LARGE SCALE GENOMIC DNA]</scope>
    <source>
        <strain evidence="4 5">LMGCF08</strain>
    </source>
</reference>
<evidence type="ECO:0000313" key="4">
    <source>
        <dbReference type="EMBL" id="ORI97064.1"/>
    </source>
</evidence>
<keyword evidence="4" id="KW-0238">DNA-binding</keyword>
<gene>
    <name evidence="4" type="ORF">BMR96_09240</name>
</gene>
<feature type="domain" description="Response regulatory" evidence="2">
    <location>
        <begin position="2"/>
        <end position="117"/>
    </location>
</feature>
<dbReference type="InterPro" id="IPR007492">
    <property type="entry name" value="LytTR_DNA-bd_dom"/>
</dbReference>
<evidence type="ECO:0000259" key="2">
    <source>
        <dbReference type="PROSITE" id="PS50110"/>
    </source>
</evidence>
<dbReference type="Gene3D" id="2.40.50.1020">
    <property type="entry name" value="LytTr DNA-binding domain"/>
    <property type="match status" value="1"/>
</dbReference>
<proteinExistence type="predicted"/>
<dbReference type="RefSeq" id="WP_084058231.1">
    <property type="nucleotide sequence ID" value="NZ_MPLS01000057.1"/>
</dbReference>
<accession>A0A1X0VBQ1</accession>
<feature type="domain" description="HTH LytTR-type" evidence="3">
    <location>
        <begin position="127"/>
        <end position="225"/>
    </location>
</feature>
<dbReference type="SUPFAM" id="SSF52172">
    <property type="entry name" value="CheY-like"/>
    <property type="match status" value="1"/>
</dbReference>
<dbReference type="PANTHER" id="PTHR37299:SF1">
    <property type="entry name" value="STAGE 0 SPORULATION PROTEIN A HOMOLOG"/>
    <property type="match status" value="1"/>
</dbReference>
<evidence type="ECO:0000256" key="1">
    <source>
        <dbReference type="PROSITE-ProRule" id="PRU00169"/>
    </source>
</evidence>
<evidence type="ECO:0000259" key="3">
    <source>
        <dbReference type="PROSITE" id="PS50930"/>
    </source>
</evidence>
<sequence length="232" mass="27231">MKVAICDDSLVLANQVDTLLRNYDMKRFDVDVFTNPLRLLASLTDNYYDFFILDIEMPEMSGVVLAGQIRDFGNANPIIFVTSYKEYMEDVFALHTFDYLIKPLTQEKMNQSLKRLTNYLGLQSRRFTFTFNRTSHSLDLTEIRYFEKNRHTVLIHTRHQIYETSMTTADVLAKLDHRFVQFHQSFIVNVNAVKHLKNQSLLLNDETIIPISRKYQRQAKIAIMAALREMMS</sequence>
<dbReference type="GO" id="GO:0000156">
    <property type="term" value="F:phosphorelay response regulator activity"/>
    <property type="evidence" value="ECO:0007669"/>
    <property type="project" value="InterPro"/>
</dbReference>
<protein>
    <submittedName>
        <fullName evidence="4">DNA-binding response regulator</fullName>
    </submittedName>
</protein>
<dbReference type="STRING" id="33968.BMS77_10025"/>
<dbReference type="GO" id="GO:0003677">
    <property type="term" value="F:DNA binding"/>
    <property type="evidence" value="ECO:0007669"/>
    <property type="project" value="UniProtKB-KW"/>
</dbReference>
<name>A0A1X0VBQ1_LEUPS</name>
<dbReference type="InterPro" id="IPR011006">
    <property type="entry name" value="CheY-like_superfamily"/>
</dbReference>